<evidence type="ECO:0000256" key="7">
    <source>
        <dbReference type="ARBA" id="ARBA00022737"/>
    </source>
</evidence>
<dbReference type="Pfam" id="PF02078">
    <property type="entry name" value="Synapsin"/>
    <property type="match status" value="1"/>
</dbReference>
<feature type="region of interest" description="Disordered" evidence="17">
    <location>
        <begin position="15"/>
        <end position="65"/>
    </location>
</feature>
<dbReference type="PROSITE" id="PS00415">
    <property type="entry name" value="SYNAPSIN_1"/>
    <property type="match status" value="1"/>
</dbReference>
<evidence type="ECO:0000259" key="19">
    <source>
        <dbReference type="Pfam" id="PF02750"/>
    </source>
</evidence>
<feature type="domain" description="Synapsin ATP-binding" evidence="19">
    <location>
        <begin position="208"/>
        <end position="410"/>
    </location>
</feature>
<dbReference type="SUPFAM" id="SSF52440">
    <property type="entry name" value="PreATP-grasp domain"/>
    <property type="match status" value="1"/>
</dbReference>
<feature type="compositionally biased region" description="Gly residues" evidence="17">
    <location>
        <begin position="53"/>
        <end position="62"/>
    </location>
</feature>
<dbReference type="InterPro" id="IPR020898">
    <property type="entry name" value="Synapsin_ATP-bd_dom"/>
</dbReference>
<evidence type="ECO:0000256" key="15">
    <source>
        <dbReference type="ARBA" id="ARBA00034106"/>
    </source>
</evidence>
<dbReference type="InterPro" id="IPR013815">
    <property type="entry name" value="ATP_grasp_subdomain_1"/>
</dbReference>
<dbReference type="CTD" id="6853"/>
<evidence type="ECO:0000313" key="21">
    <source>
        <dbReference type="RefSeq" id="XP_025048368.1"/>
    </source>
</evidence>
<dbReference type="GO" id="GO:0003779">
    <property type="term" value="F:actin binding"/>
    <property type="evidence" value="ECO:0007669"/>
    <property type="project" value="UniProtKB-KW"/>
</dbReference>
<evidence type="ECO:0000259" key="18">
    <source>
        <dbReference type="Pfam" id="PF02078"/>
    </source>
</evidence>
<dbReference type="InterPro" id="IPR001359">
    <property type="entry name" value="Synapsin"/>
</dbReference>
<keyword evidence="13" id="KW-0968">Cytoplasmic vesicle</keyword>
<dbReference type="Gene3D" id="3.40.50.20">
    <property type="match status" value="1"/>
</dbReference>
<dbReference type="GeneID" id="102387218"/>
<comment type="subunit">
    <text evidence="16">Homodimer. Can form oligomers with SYN2. Interacts with CAPON. Forms a ternary complex with NOS1. Isoform Ib interacts with PRNP.</text>
</comment>
<dbReference type="Gene3D" id="3.30.1490.20">
    <property type="entry name" value="ATP-grasp fold, A domain"/>
    <property type="match status" value="1"/>
</dbReference>
<dbReference type="InterPro" id="IPR020897">
    <property type="entry name" value="Synapsin_pre-ATP-grasp_dom"/>
</dbReference>
<dbReference type="Proteomes" id="UP000189705">
    <property type="component" value="Unplaced"/>
</dbReference>
<dbReference type="PANTHER" id="PTHR10841:SF24">
    <property type="entry name" value="SYNAPSIN-1"/>
    <property type="match status" value="1"/>
</dbReference>
<feature type="compositionally biased region" description="Pro residues" evidence="17">
    <location>
        <begin position="28"/>
        <end position="52"/>
    </location>
</feature>
<gene>
    <name evidence="21" type="primary">SYN1</name>
</gene>
<dbReference type="InterPro" id="IPR016185">
    <property type="entry name" value="PreATP-grasp_dom_sf"/>
</dbReference>
<dbReference type="SUPFAM" id="SSF56059">
    <property type="entry name" value="Glutathione synthetase ATP-binding domain-like"/>
    <property type="match status" value="1"/>
</dbReference>
<dbReference type="FunFam" id="3.40.50.20:FF:000008">
    <property type="entry name" value="Synapsin III"/>
    <property type="match status" value="1"/>
</dbReference>
<keyword evidence="12" id="KW-0966">Cell projection</keyword>
<dbReference type="GO" id="GO:0007269">
    <property type="term" value="P:neurotransmitter secretion"/>
    <property type="evidence" value="ECO:0007669"/>
    <property type="project" value="InterPro"/>
</dbReference>
<dbReference type="PRINTS" id="PR01368">
    <property type="entry name" value="SYNAPSIN"/>
</dbReference>
<keyword evidence="8" id="KW-0770">Synapse</keyword>
<dbReference type="STRING" id="38654.A0A3Q0FRP7"/>
<evidence type="ECO:0000256" key="2">
    <source>
        <dbReference type="ARBA" id="ARBA00004555"/>
    </source>
</evidence>
<evidence type="ECO:0000256" key="3">
    <source>
        <dbReference type="ARBA" id="ARBA00008243"/>
    </source>
</evidence>
<dbReference type="GO" id="GO:0005794">
    <property type="term" value="C:Golgi apparatus"/>
    <property type="evidence" value="ECO:0007669"/>
    <property type="project" value="UniProtKB-SubCell"/>
</dbReference>
<evidence type="ECO:0000256" key="10">
    <source>
        <dbReference type="ARBA" id="ARBA00023180"/>
    </source>
</evidence>
<dbReference type="Pfam" id="PF02750">
    <property type="entry name" value="Synapsin_C"/>
    <property type="match status" value="1"/>
</dbReference>
<dbReference type="RefSeq" id="XP_025048368.1">
    <property type="nucleotide sequence ID" value="XM_025192583.1"/>
</dbReference>
<comment type="similarity">
    <text evidence="3">Belongs to the synapsin family.</text>
</comment>
<keyword evidence="6" id="KW-0597">Phosphoprotein</keyword>
<dbReference type="InParanoid" id="A0A3Q0FRP7"/>
<dbReference type="AlphaFoldDB" id="A0A3Q0FRP7"/>
<evidence type="ECO:0000256" key="14">
    <source>
        <dbReference type="ARBA" id="ARBA00029646"/>
    </source>
</evidence>
<dbReference type="GO" id="GO:0005524">
    <property type="term" value="F:ATP binding"/>
    <property type="evidence" value="ECO:0007669"/>
    <property type="project" value="InterPro"/>
</dbReference>
<keyword evidence="10" id="KW-0325">Glycoprotein</keyword>
<dbReference type="Pfam" id="PF10581">
    <property type="entry name" value="Synapsin_N"/>
    <property type="match status" value="1"/>
</dbReference>
<accession>A0A3Q0FRP7</accession>
<keyword evidence="7" id="KW-0677">Repeat</keyword>
<evidence type="ECO:0000256" key="6">
    <source>
        <dbReference type="ARBA" id="ARBA00022553"/>
    </source>
</evidence>
<evidence type="ECO:0000256" key="4">
    <source>
        <dbReference type="ARBA" id="ARBA00017852"/>
    </source>
</evidence>
<evidence type="ECO:0000256" key="9">
    <source>
        <dbReference type="ARBA" id="ARBA00023034"/>
    </source>
</evidence>
<evidence type="ECO:0000256" key="5">
    <source>
        <dbReference type="ARBA" id="ARBA00022481"/>
    </source>
</evidence>
<protein>
    <recommendedName>
        <fullName evidence="4">Synapsin-1</fullName>
    </recommendedName>
    <alternativeName>
        <fullName evidence="14">Synapsin I</fullName>
    </alternativeName>
</protein>
<evidence type="ECO:0000313" key="20">
    <source>
        <dbReference type="Proteomes" id="UP000189705"/>
    </source>
</evidence>
<evidence type="ECO:0000256" key="16">
    <source>
        <dbReference type="ARBA" id="ARBA00046960"/>
    </source>
</evidence>
<evidence type="ECO:0000256" key="1">
    <source>
        <dbReference type="ARBA" id="ARBA00004234"/>
    </source>
</evidence>
<evidence type="ECO:0000256" key="11">
    <source>
        <dbReference type="ARBA" id="ARBA00023203"/>
    </source>
</evidence>
<evidence type="ECO:0000256" key="8">
    <source>
        <dbReference type="ARBA" id="ARBA00023018"/>
    </source>
</evidence>
<dbReference type="InterPro" id="IPR019736">
    <property type="entry name" value="Synapsin_P_site"/>
</dbReference>
<keyword evidence="9" id="KW-0333">Golgi apparatus</keyword>
<name>A0A3Q0FRP7_ALLSI</name>
<dbReference type="GO" id="GO:0030672">
    <property type="term" value="C:synaptic vesicle membrane"/>
    <property type="evidence" value="ECO:0007669"/>
    <property type="project" value="TreeGrafter"/>
</dbReference>
<comment type="subcellular location">
    <subcellularLocation>
        <location evidence="1">Cytoplasmic vesicle</location>
        <location evidence="1">Secretory vesicle</location>
        <location evidence="1">Synaptic vesicle</location>
    </subcellularLocation>
    <subcellularLocation>
        <location evidence="2">Golgi apparatus</location>
    </subcellularLocation>
    <subcellularLocation>
        <location evidence="15">Presynapse</location>
    </subcellularLocation>
</comment>
<sequence>MNYLRRRLSDSNFMANLPNGYMTDLQRPMPPPPPPGPAVPPASPGDRPPSAPGPGGGGGGGFFSSLSNAVKQTTAAAAAAASETPAAAAATFSEQVGGGGAGGGARGRLLLVIDEPGTDWVKLFKGRKIHGDIEVRVEQAEFSELSLVAQANGTFSVAIEGLRGLTKVVRTLRPDFVLVRQHAYSTARGGDHRGLVIGLQYAGVPALNSLHAIYNFCDKPWVFAQLVRLRRKLGADEFPLIDQTFYPNHKQMVTSPRFPVVVKMGHAHSGMGKVRAGDSQALADLAGLVALTRCYATAEPFVEAKYDVRVQKIGAAYKAYMRTSVSGNWKTNTGSAMLEQIAVSDRYRRWVDACSELFGGLDICAVEALHGKDGRDHIIEVVGSSMPLIGDQQDEDRQQIVELVLTRMAQALPRTPSPSPARGGPLQVLFWAPSPGLLAACTPMEAA</sequence>
<dbReference type="PANTHER" id="PTHR10841">
    <property type="entry name" value="SYNAPSIN"/>
    <property type="match status" value="1"/>
</dbReference>
<keyword evidence="20" id="KW-1185">Reference proteome</keyword>
<dbReference type="KEGG" id="asn:102387218"/>
<reference evidence="21" key="1">
    <citation type="submission" date="2025-08" db="UniProtKB">
        <authorList>
            <consortium name="RefSeq"/>
        </authorList>
    </citation>
    <scope>IDENTIFICATION</scope>
</reference>
<evidence type="ECO:0000256" key="17">
    <source>
        <dbReference type="SAM" id="MobiDB-lite"/>
    </source>
</evidence>
<feature type="domain" description="Synapsin pre-ATP-grasp" evidence="18">
    <location>
        <begin position="106"/>
        <end position="206"/>
    </location>
</feature>
<dbReference type="FunFam" id="3.30.1490.20:FF:000008">
    <property type="entry name" value="Synapsin I"/>
    <property type="match status" value="1"/>
</dbReference>
<keyword evidence="5" id="KW-0488">Methylation</keyword>
<dbReference type="Gene3D" id="3.30.470.20">
    <property type="entry name" value="ATP-grasp fold, B domain"/>
    <property type="match status" value="1"/>
</dbReference>
<organism evidence="20 21">
    <name type="scientific">Alligator sinensis</name>
    <name type="common">Chinese alligator</name>
    <dbReference type="NCBI Taxonomy" id="38654"/>
    <lineage>
        <taxon>Eukaryota</taxon>
        <taxon>Metazoa</taxon>
        <taxon>Chordata</taxon>
        <taxon>Craniata</taxon>
        <taxon>Vertebrata</taxon>
        <taxon>Euteleostomi</taxon>
        <taxon>Archelosauria</taxon>
        <taxon>Archosauria</taxon>
        <taxon>Crocodylia</taxon>
        <taxon>Alligatoridae</taxon>
        <taxon>Alligatorinae</taxon>
        <taxon>Alligator</taxon>
    </lineage>
</organism>
<dbReference type="FunFam" id="3.30.470.20:FF:000042">
    <property type="entry name" value="Synapsin III"/>
    <property type="match status" value="1"/>
</dbReference>
<evidence type="ECO:0000256" key="13">
    <source>
        <dbReference type="ARBA" id="ARBA00023329"/>
    </source>
</evidence>
<keyword evidence="11" id="KW-0009">Actin-binding</keyword>
<evidence type="ECO:0000256" key="12">
    <source>
        <dbReference type="ARBA" id="ARBA00023273"/>
    </source>
</evidence>
<proteinExistence type="inferred from homology"/>